<accession>I0WKD3</accession>
<feature type="transmembrane region" description="Helical" evidence="1">
    <location>
        <begin position="205"/>
        <end position="228"/>
    </location>
</feature>
<feature type="transmembrane region" description="Helical" evidence="1">
    <location>
        <begin position="234"/>
        <end position="253"/>
    </location>
</feature>
<feature type="transmembrane region" description="Helical" evidence="1">
    <location>
        <begin position="308"/>
        <end position="329"/>
    </location>
</feature>
<dbReference type="RefSeq" id="WP_008237040.1">
    <property type="nucleotide sequence ID" value="NZ_AJJU01000002.1"/>
</dbReference>
<organism evidence="2 3">
    <name type="scientific">Imtechella halotolerans K1</name>
    <dbReference type="NCBI Taxonomy" id="946077"/>
    <lineage>
        <taxon>Bacteria</taxon>
        <taxon>Pseudomonadati</taxon>
        <taxon>Bacteroidota</taxon>
        <taxon>Flavobacteriia</taxon>
        <taxon>Flavobacteriales</taxon>
        <taxon>Flavobacteriaceae</taxon>
        <taxon>Imtechella</taxon>
    </lineage>
</organism>
<feature type="transmembrane region" description="Helical" evidence="1">
    <location>
        <begin position="341"/>
        <end position="367"/>
    </location>
</feature>
<feature type="transmembrane region" description="Helical" evidence="1">
    <location>
        <begin position="77"/>
        <end position="95"/>
    </location>
</feature>
<sequence length="400" mass="46755">MILHKHLRLAFVYFLLVALMGTLLRFGHLFPIPFQYRFMVHAHSHIALLGWVYTALTTLLCYCMLPSEVWIKYQRLFLVTQVTLIGMLFTFPFQGYAFLSIVFSTLFLLVSYVFAWFFVKYVPFHYKNSWSYRFFKAALVFMIVSSVGPWTLGVIMTQFGSDSVWYKIAIYFYLHFQYNGWFFMALIGVLLWTLEGKGIKLPNRILKRIYILLNLAIITTFLLSILWIKDMPKWIYAIGGMGAILQLIAYLKLFFTLRVYIKDLCAKVGKAAKLAFLMGVLFLFIKLVMQIVSAWPDWALKLVYVQDIVIGYLHLTFLGVISLILLFYFEKLGFTKLSMGVLALYVTAIIFTESLIFYKGIAVWFLWPIFDNYLFLLAFSSALFPLAICCMLYKQWKLKL</sequence>
<name>I0WKD3_9FLAO</name>
<keyword evidence="1" id="KW-0812">Transmembrane</keyword>
<keyword evidence="1" id="KW-0472">Membrane</keyword>
<evidence type="ECO:0000256" key="1">
    <source>
        <dbReference type="SAM" id="Phobius"/>
    </source>
</evidence>
<protein>
    <submittedName>
        <fullName evidence="2">Uncharacterized protein</fullName>
    </submittedName>
</protein>
<feature type="transmembrane region" description="Helical" evidence="1">
    <location>
        <begin position="101"/>
        <end position="122"/>
    </location>
</feature>
<dbReference type="Proteomes" id="UP000005938">
    <property type="component" value="Unassembled WGS sequence"/>
</dbReference>
<gene>
    <name evidence="2" type="ORF">W5A_02460</name>
</gene>
<dbReference type="AlphaFoldDB" id="I0WKD3"/>
<dbReference type="STRING" id="946077.W5A_02460"/>
<dbReference type="eggNOG" id="COG2010">
    <property type="taxonomic scope" value="Bacteria"/>
</dbReference>
<keyword evidence="3" id="KW-1185">Reference proteome</keyword>
<feature type="transmembrane region" description="Helical" evidence="1">
    <location>
        <begin position="7"/>
        <end position="26"/>
    </location>
</feature>
<keyword evidence="1" id="KW-1133">Transmembrane helix</keyword>
<dbReference type="OrthoDB" id="2827525at2"/>
<evidence type="ECO:0000313" key="3">
    <source>
        <dbReference type="Proteomes" id="UP000005938"/>
    </source>
</evidence>
<evidence type="ECO:0000313" key="2">
    <source>
        <dbReference type="EMBL" id="EID76849.1"/>
    </source>
</evidence>
<feature type="transmembrane region" description="Helical" evidence="1">
    <location>
        <begin position="373"/>
        <end position="393"/>
    </location>
</feature>
<reference evidence="2 3" key="1">
    <citation type="journal article" date="2012" name="J. Bacteriol.">
        <title>Genome Sequence of the Halotolerant Bacterium Imtechella halotolerans K1T.</title>
        <authorList>
            <person name="Kumar S."/>
            <person name="Vikram S."/>
            <person name="Subramanian S."/>
            <person name="Raghava G.P."/>
            <person name="Pinnaka A.K."/>
        </authorList>
    </citation>
    <scope>NUCLEOTIDE SEQUENCE [LARGE SCALE GENOMIC DNA]</scope>
    <source>
        <strain evidence="2 3">K1</strain>
    </source>
</reference>
<comment type="caution">
    <text evidence="2">The sequence shown here is derived from an EMBL/GenBank/DDBJ whole genome shotgun (WGS) entry which is preliminary data.</text>
</comment>
<feature type="transmembrane region" description="Helical" evidence="1">
    <location>
        <begin position="134"/>
        <end position="156"/>
    </location>
</feature>
<dbReference type="EMBL" id="AJJU01000002">
    <property type="protein sequence ID" value="EID76849.1"/>
    <property type="molecule type" value="Genomic_DNA"/>
</dbReference>
<feature type="transmembrane region" description="Helical" evidence="1">
    <location>
        <begin position="274"/>
        <end position="296"/>
    </location>
</feature>
<dbReference type="PATRIC" id="fig|946077.3.peg.500"/>
<feature type="transmembrane region" description="Helical" evidence="1">
    <location>
        <begin position="168"/>
        <end position="193"/>
    </location>
</feature>
<feature type="transmembrane region" description="Helical" evidence="1">
    <location>
        <begin position="46"/>
        <end position="65"/>
    </location>
</feature>
<proteinExistence type="predicted"/>